<sequence length="302" mass="31885">MRIGLELCDQFTAAALVGQDGIIHRKKQLDSYKNRPSEALLDLTALCRALPEEEGLPWEAVVELGVCSPDFGGNGRLTWPGWEDIPLAERLGESLGRTVLSESRVGSMLLAEGIFGAARGDSSAVMVLLDTGEGGALLADDRLGEPPYAKRRMTLVSDGASGWEDWEGAASLHSLVEAARREGRKAPESLVARMEAAEGALTPDRVLLAASEGDEAARQALDRYVESAAAGIAGLVRVLQPQRILLGGTARGDLLLPLLQRRAAAMLSGRCVAVPPILWGTLGEDAALIGAALLGVYRIGGM</sequence>
<dbReference type="SUPFAM" id="SSF53067">
    <property type="entry name" value="Actin-like ATPase domain"/>
    <property type="match status" value="1"/>
</dbReference>
<dbReference type="InterPro" id="IPR043129">
    <property type="entry name" value="ATPase_NBD"/>
</dbReference>
<proteinExistence type="inferred from homology"/>
<dbReference type="EC" id="2.7.1.2" evidence="2"/>
<keyword evidence="2" id="KW-0808">Transferase</keyword>
<accession>A0A6N2VGF2</accession>
<dbReference type="GO" id="GO:0004340">
    <property type="term" value="F:glucokinase activity"/>
    <property type="evidence" value="ECO:0007669"/>
    <property type="project" value="UniProtKB-EC"/>
</dbReference>
<dbReference type="EMBL" id="CACRSL010000005">
    <property type="protein sequence ID" value="VYT26116.1"/>
    <property type="molecule type" value="Genomic_DNA"/>
</dbReference>
<gene>
    <name evidence="2" type="primary">glkA</name>
    <name evidence="2" type="ORF">AULFYP135_02338</name>
</gene>
<protein>
    <submittedName>
        <fullName evidence="2">Glucokinase</fullName>
        <ecNumber evidence="2">2.7.1.2</ecNumber>
    </submittedName>
</protein>
<keyword evidence="2" id="KW-0418">Kinase</keyword>
<dbReference type="PANTHER" id="PTHR18964:SF149">
    <property type="entry name" value="BIFUNCTIONAL UDP-N-ACETYLGLUCOSAMINE 2-EPIMERASE_N-ACETYLMANNOSAMINE KINASE"/>
    <property type="match status" value="1"/>
</dbReference>
<comment type="similarity">
    <text evidence="1">Belongs to the ROK (NagC/XylR) family.</text>
</comment>
<evidence type="ECO:0000256" key="1">
    <source>
        <dbReference type="ARBA" id="ARBA00006479"/>
    </source>
</evidence>
<reference evidence="2" key="1">
    <citation type="submission" date="2019-11" db="EMBL/GenBank/DDBJ databases">
        <authorList>
            <person name="Feng L."/>
        </authorList>
    </citation>
    <scope>NUCLEOTIDE SEQUENCE</scope>
    <source>
        <strain evidence="2">AundefinedLFYP135</strain>
    </source>
</reference>
<name>A0A6N2VGF2_9FIRM</name>
<organism evidence="2">
    <name type="scientific">uncultured Anaerotruncus sp</name>
    <dbReference type="NCBI Taxonomy" id="905011"/>
    <lineage>
        <taxon>Bacteria</taxon>
        <taxon>Bacillati</taxon>
        <taxon>Bacillota</taxon>
        <taxon>Clostridia</taxon>
        <taxon>Eubacteriales</taxon>
        <taxon>Oscillospiraceae</taxon>
        <taxon>Anaerotruncus</taxon>
        <taxon>environmental samples</taxon>
    </lineage>
</organism>
<evidence type="ECO:0000313" key="2">
    <source>
        <dbReference type="EMBL" id="VYT26116.1"/>
    </source>
</evidence>
<dbReference type="Pfam" id="PF00480">
    <property type="entry name" value="ROK"/>
    <property type="match status" value="2"/>
</dbReference>
<dbReference type="PANTHER" id="PTHR18964">
    <property type="entry name" value="ROK (REPRESSOR, ORF, KINASE) FAMILY"/>
    <property type="match status" value="1"/>
</dbReference>
<dbReference type="AlphaFoldDB" id="A0A6N2VGF2"/>
<dbReference type="InterPro" id="IPR000600">
    <property type="entry name" value="ROK"/>
</dbReference>
<dbReference type="Gene3D" id="3.30.420.40">
    <property type="match status" value="2"/>
</dbReference>